<feature type="compositionally biased region" description="Polar residues" evidence="9">
    <location>
        <begin position="581"/>
        <end position="592"/>
    </location>
</feature>
<evidence type="ECO:0000313" key="12">
    <source>
        <dbReference type="EMBL" id="KAH6689660.1"/>
    </source>
</evidence>
<evidence type="ECO:0000256" key="3">
    <source>
        <dbReference type="ARBA" id="ARBA00022448"/>
    </source>
</evidence>
<organism evidence="12 13">
    <name type="scientific">Plectosphaerella plurivora</name>
    <dbReference type="NCBI Taxonomy" id="936078"/>
    <lineage>
        <taxon>Eukaryota</taxon>
        <taxon>Fungi</taxon>
        <taxon>Dikarya</taxon>
        <taxon>Ascomycota</taxon>
        <taxon>Pezizomycotina</taxon>
        <taxon>Sordariomycetes</taxon>
        <taxon>Hypocreomycetidae</taxon>
        <taxon>Glomerellales</taxon>
        <taxon>Plectosphaerellaceae</taxon>
        <taxon>Plectosphaerella</taxon>
    </lineage>
</organism>
<proteinExistence type="inferred from homology"/>
<keyword evidence="4 10" id="KW-0812">Transmembrane</keyword>
<feature type="transmembrane region" description="Helical" evidence="10">
    <location>
        <begin position="169"/>
        <end position="188"/>
    </location>
</feature>
<keyword evidence="6 10" id="KW-0472">Membrane</keyword>
<dbReference type="PANTHER" id="PTHR48022">
    <property type="entry name" value="PLASTIDIC GLUCOSE TRANSPORTER 4"/>
    <property type="match status" value="1"/>
</dbReference>
<dbReference type="PROSITE" id="PS00216">
    <property type="entry name" value="SUGAR_TRANSPORT_1"/>
    <property type="match status" value="2"/>
</dbReference>
<dbReference type="InterPro" id="IPR050360">
    <property type="entry name" value="MFS_Sugar_Transporters"/>
</dbReference>
<dbReference type="InterPro" id="IPR036259">
    <property type="entry name" value="MFS_trans_sf"/>
</dbReference>
<dbReference type="Gene3D" id="1.20.1250.20">
    <property type="entry name" value="MFS general substrate transporter like domains"/>
    <property type="match status" value="1"/>
</dbReference>
<feature type="transmembrane region" description="Helical" evidence="10">
    <location>
        <begin position="457"/>
        <end position="484"/>
    </location>
</feature>
<dbReference type="PROSITE" id="PS50850">
    <property type="entry name" value="MFS"/>
    <property type="match status" value="1"/>
</dbReference>
<dbReference type="GO" id="GO:0016020">
    <property type="term" value="C:membrane"/>
    <property type="evidence" value="ECO:0007669"/>
    <property type="project" value="UniProtKB-SubCell"/>
</dbReference>
<keyword evidence="3 8" id="KW-0813">Transport</keyword>
<feature type="transmembrane region" description="Helical" evidence="10">
    <location>
        <begin position="496"/>
        <end position="515"/>
    </location>
</feature>
<dbReference type="Pfam" id="PF00083">
    <property type="entry name" value="Sugar_tr"/>
    <property type="match status" value="1"/>
</dbReference>
<feature type="transmembrane region" description="Helical" evidence="10">
    <location>
        <begin position="89"/>
        <end position="116"/>
    </location>
</feature>
<sequence>MDGWMDGWILGSCLLSAARSHVGEAGRDRLLQGNRQDDRVSISRTGFHNIQDPSNQREHAPHTPPDMTLLQYIVRNDAMKEDPVEIYGWRAFALACSACFGGLIFGIDTGVIGGVLRMEEFRELYNLTNMTDLQRANLSADIVSTLQAGCFVGALLAAQAADRFGRRPVLIWGAGGISVIGVILQAAASGKLPAMFIGRFISGFGTGFASMVNPLYVAENAPRAIRGGLTGIYQLFIVTGIFVAYWMNYGSLLHLSGTPRYMVPLIIQGVPPLLLMISMWFCNESPRHLAKQDKWEEALAVLSRIRALPADHPYVANEFNDIRLAIEEENAILNGASWLSLQKEMWLIPSNRKRAIISILLMFFQQMTGTNAINYYAPKIFSTLGVKGTQNELFATGIYGLVKLIAVVVFLVFVADSLGRRRSLLWTGVGQGSTMLYIGIFIVVARPDPENGTVSAAGYVALVCVFLFASMFQFGWGPVCWIYVSEIATTRLRATNVSFAAATQWLFNFVISRAVPPMLETVGVGGFGTYIFFSSWCFAMTVFVWFFIPETKGLSLESMNDLFGFHDDVDKKKHDLETASVDGNKNQVTQLEETPAPATKA</sequence>
<dbReference type="InterPro" id="IPR005829">
    <property type="entry name" value="Sugar_transporter_CS"/>
</dbReference>
<dbReference type="Proteomes" id="UP000770015">
    <property type="component" value="Unassembled WGS sequence"/>
</dbReference>
<feature type="transmembrane region" description="Helical" evidence="10">
    <location>
        <begin position="261"/>
        <end position="282"/>
    </location>
</feature>
<evidence type="ECO:0000256" key="10">
    <source>
        <dbReference type="SAM" id="Phobius"/>
    </source>
</evidence>
<feature type="region of interest" description="Disordered" evidence="9">
    <location>
        <begin position="578"/>
        <end position="601"/>
    </location>
</feature>
<dbReference type="PANTHER" id="PTHR48022:SF21">
    <property type="entry name" value="QUINATE TRANSPORTER, PUTATIVE (AFU_ORTHOLOGUE AFUA_6G06960)-RELATED"/>
    <property type="match status" value="1"/>
</dbReference>
<dbReference type="NCBIfam" id="TIGR00879">
    <property type="entry name" value="SP"/>
    <property type="match status" value="1"/>
</dbReference>
<keyword evidence="7" id="KW-0325">Glycoprotein</keyword>
<dbReference type="PRINTS" id="PR00171">
    <property type="entry name" value="SUGRTRNSPORT"/>
</dbReference>
<gene>
    <name evidence="12" type="ORF">F5X68DRAFT_204121</name>
</gene>
<comment type="caution">
    <text evidence="12">The sequence shown here is derived from an EMBL/GenBank/DDBJ whole genome shotgun (WGS) entry which is preliminary data.</text>
</comment>
<feature type="transmembrane region" description="Helical" evidence="10">
    <location>
        <begin position="424"/>
        <end position="445"/>
    </location>
</feature>
<evidence type="ECO:0000256" key="6">
    <source>
        <dbReference type="ARBA" id="ARBA00023136"/>
    </source>
</evidence>
<dbReference type="OrthoDB" id="508119at2759"/>
<feature type="domain" description="Major facilitator superfamily (MFS) profile" evidence="11">
    <location>
        <begin position="94"/>
        <end position="552"/>
    </location>
</feature>
<evidence type="ECO:0000313" key="13">
    <source>
        <dbReference type="Proteomes" id="UP000770015"/>
    </source>
</evidence>
<dbReference type="InterPro" id="IPR003663">
    <property type="entry name" value="Sugar/inositol_transpt"/>
</dbReference>
<evidence type="ECO:0000256" key="2">
    <source>
        <dbReference type="ARBA" id="ARBA00010992"/>
    </source>
</evidence>
<feature type="transmembrane region" description="Helical" evidence="10">
    <location>
        <begin position="355"/>
        <end position="377"/>
    </location>
</feature>
<comment type="similarity">
    <text evidence="2 8">Belongs to the major facilitator superfamily. Sugar transporter (TC 2.A.1.1) family.</text>
</comment>
<feature type="transmembrane region" description="Helical" evidence="10">
    <location>
        <begin position="527"/>
        <end position="548"/>
    </location>
</feature>
<reference evidence="12" key="1">
    <citation type="journal article" date="2021" name="Nat. Commun.">
        <title>Genetic determinants of endophytism in the Arabidopsis root mycobiome.</title>
        <authorList>
            <person name="Mesny F."/>
            <person name="Miyauchi S."/>
            <person name="Thiergart T."/>
            <person name="Pickel B."/>
            <person name="Atanasova L."/>
            <person name="Karlsson M."/>
            <person name="Huettel B."/>
            <person name="Barry K.W."/>
            <person name="Haridas S."/>
            <person name="Chen C."/>
            <person name="Bauer D."/>
            <person name="Andreopoulos W."/>
            <person name="Pangilinan J."/>
            <person name="LaButti K."/>
            <person name="Riley R."/>
            <person name="Lipzen A."/>
            <person name="Clum A."/>
            <person name="Drula E."/>
            <person name="Henrissat B."/>
            <person name="Kohler A."/>
            <person name="Grigoriev I.V."/>
            <person name="Martin F.M."/>
            <person name="Hacquard S."/>
        </authorList>
    </citation>
    <scope>NUCLEOTIDE SEQUENCE</scope>
    <source>
        <strain evidence="12">MPI-SDFR-AT-0117</strain>
    </source>
</reference>
<evidence type="ECO:0000259" key="11">
    <source>
        <dbReference type="PROSITE" id="PS50850"/>
    </source>
</evidence>
<dbReference type="AlphaFoldDB" id="A0A9P9ACL8"/>
<dbReference type="SUPFAM" id="SSF103473">
    <property type="entry name" value="MFS general substrate transporter"/>
    <property type="match status" value="1"/>
</dbReference>
<keyword evidence="5 10" id="KW-1133">Transmembrane helix</keyword>
<evidence type="ECO:0000256" key="8">
    <source>
        <dbReference type="RuleBase" id="RU003346"/>
    </source>
</evidence>
<dbReference type="PROSITE" id="PS00217">
    <property type="entry name" value="SUGAR_TRANSPORT_2"/>
    <property type="match status" value="1"/>
</dbReference>
<name>A0A9P9ACL8_9PEZI</name>
<dbReference type="FunFam" id="1.20.1250.20:FF:000026">
    <property type="entry name" value="MFS quinate transporter QutD"/>
    <property type="match status" value="1"/>
</dbReference>
<comment type="subcellular location">
    <subcellularLocation>
        <location evidence="1">Membrane</location>
        <topology evidence="1">Multi-pass membrane protein</topology>
    </subcellularLocation>
</comment>
<accession>A0A9P9ACL8</accession>
<evidence type="ECO:0000256" key="5">
    <source>
        <dbReference type="ARBA" id="ARBA00022989"/>
    </source>
</evidence>
<feature type="transmembrane region" description="Helical" evidence="10">
    <location>
        <begin position="229"/>
        <end position="249"/>
    </location>
</feature>
<evidence type="ECO:0000256" key="1">
    <source>
        <dbReference type="ARBA" id="ARBA00004141"/>
    </source>
</evidence>
<feature type="transmembrane region" description="Helical" evidence="10">
    <location>
        <begin position="397"/>
        <end position="415"/>
    </location>
</feature>
<feature type="transmembrane region" description="Helical" evidence="10">
    <location>
        <begin position="194"/>
        <end position="217"/>
    </location>
</feature>
<dbReference type="InterPro" id="IPR005828">
    <property type="entry name" value="MFS_sugar_transport-like"/>
</dbReference>
<keyword evidence="13" id="KW-1185">Reference proteome</keyword>
<dbReference type="EMBL" id="JAGSXJ010000007">
    <property type="protein sequence ID" value="KAH6689660.1"/>
    <property type="molecule type" value="Genomic_DNA"/>
</dbReference>
<evidence type="ECO:0000256" key="4">
    <source>
        <dbReference type="ARBA" id="ARBA00022692"/>
    </source>
</evidence>
<evidence type="ECO:0000256" key="9">
    <source>
        <dbReference type="SAM" id="MobiDB-lite"/>
    </source>
</evidence>
<dbReference type="GO" id="GO:0005351">
    <property type="term" value="F:carbohydrate:proton symporter activity"/>
    <property type="evidence" value="ECO:0007669"/>
    <property type="project" value="TreeGrafter"/>
</dbReference>
<dbReference type="InterPro" id="IPR020846">
    <property type="entry name" value="MFS_dom"/>
</dbReference>
<evidence type="ECO:0000256" key="7">
    <source>
        <dbReference type="ARBA" id="ARBA00023180"/>
    </source>
</evidence>
<protein>
    <submittedName>
        <fullName evidence="12">Quinate permease</fullName>
    </submittedName>
</protein>